<dbReference type="AlphaFoldDB" id="A0A0E9Q4Y0"/>
<reference evidence="1" key="1">
    <citation type="submission" date="2014-11" db="EMBL/GenBank/DDBJ databases">
        <authorList>
            <person name="Amaro Gonzalez C."/>
        </authorList>
    </citation>
    <scope>NUCLEOTIDE SEQUENCE</scope>
</reference>
<protein>
    <submittedName>
        <fullName evidence="1">Uncharacterized protein</fullName>
    </submittedName>
</protein>
<evidence type="ECO:0000313" key="1">
    <source>
        <dbReference type="EMBL" id="JAH11587.1"/>
    </source>
</evidence>
<dbReference type="EMBL" id="GBXM01096990">
    <property type="protein sequence ID" value="JAH11587.1"/>
    <property type="molecule type" value="Transcribed_RNA"/>
</dbReference>
<sequence>MEIINFQTVFSLMCTLHMKRAVTNNVTLLMKFWTRIDISVPLVSFAGIKRGVMLMSVKMGWVSTYSSLKLLKAKVF</sequence>
<proteinExistence type="predicted"/>
<name>A0A0E9Q4Y0_ANGAN</name>
<accession>A0A0E9Q4Y0</accession>
<reference evidence="1" key="2">
    <citation type="journal article" date="2015" name="Fish Shellfish Immunol.">
        <title>Early steps in the European eel (Anguilla anguilla)-Vibrio vulnificus interaction in the gills: Role of the RtxA13 toxin.</title>
        <authorList>
            <person name="Callol A."/>
            <person name="Pajuelo D."/>
            <person name="Ebbesson L."/>
            <person name="Teles M."/>
            <person name="MacKenzie S."/>
            <person name="Amaro C."/>
        </authorList>
    </citation>
    <scope>NUCLEOTIDE SEQUENCE</scope>
</reference>
<organism evidence="1">
    <name type="scientific">Anguilla anguilla</name>
    <name type="common">European freshwater eel</name>
    <name type="synonym">Muraena anguilla</name>
    <dbReference type="NCBI Taxonomy" id="7936"/>
    <lineage>
        <taxon>Eukaryota</taxon>
        <taxon>Metazoa</taxon>
        <taxon>Chordata</taxon>
        <taxon>Craniata</taxon>
        <taxon>Vertebrata</taxon>
        <taxon>Euteleostomi</taxon>
        <taxon>Actinopterygii</taxon>
        <taxon>Neopterygii</taxon>
        <taxon>Teleostei</taxon>
        <taxon>Anguilliformes</taxon>
        <taxon>Anguillidae</taxon>
        <taxon>Anguilla</taxon>
    </lineage>
</organism>